<feature type="compositionally biased region" description="Polar residues" evidence="1">
    <location>
        <begin position="58"/>
        <end position="74"/>
    </location>
</feature>
<protein>
    <submittedName>
        <fullName evidence="2">Uncharacterized protein</fullName>
    </submittedName>
</protein>
<dbReference type="EMBL" id="BOPH01000105">
    <property type="protein sequence ID" value="GIJ72844.1"/>
    <property type="molecule type" value="Genomic_DNA"/>
</dbReference>
<sequence>MNVIGSPELRDAGQNGSSTQNGCPPSFATGPSIGAALGRHDISQRGVNHRSKGPAADTSGSKRSAHTTVITSDR</sequence>
<name>A0A8J3ZYY5_9ACTN</name>
<organism evidence="2 3">
    <name type="scientific">Virgisporangium ochraceum</name>
    <dbReference type="NCBI Taxonomy" id="65505"/>
    <lineage>
        <taxon>Bacteria</taxon>
        <taxon>Bacillati</taxon>
        <taxon>Actinomycetota</taxon>
        <taxon>Actinomycetes</taxon>
        <taxon>Micromonosporales</taxon>
        <taxon>Micromonosporaceae</taxon>
        <taxon>Virgisporangium</taxon>
    </lineage>
</organism>
<evidence type="ECO:0000313" key="2">
    <source>
        <dbReference type="EMBL" id="GIJ72844.1"/>
    </source>
</evidence>
<feature type="compositionally biased region" description="Polar residues" evidence="1">
    <location>
        <begin position="14"/>
        <end position="23"/>
    </location>
</feature>
<dbReference type="Proteomes" id="UP000635606">
    <property type="component" value="Unassembled WGS sequence"/>
</dbReference>
<keyword evidence="3" id="KW-1185">Reference proteome</keyword>
<comment type="caution">
    <text evidence="2">The sequence shown here is derived from an EMBL/GenBank/DDBJ whole genome shotgun (WGS) entry which is preliminary data.</text>
</comment>
<evidence type="ECO:0000256" key="1">
    <source>
        <dbReference type="SAM" id="MobiDB-lite"/>
    </source>
</evidence>
<gene>
    <name evidence="2" type="ORF">Voc01_077610</name>
</gene>
<feature type="region of interest" description="Disordered" evidence="1">
    <location>
        <begin position="1"/>
        <end position="74"/>
    </location>
</feature>
<dbReference type="AlphaFoldDB" id="A0A8J3ZYY5"/>
<accession>A0A8J3ZYY5</accession>
<evidence type="ECO:0000313" key="3">
    <source>
        <dbReference type="Proteomes" id="UP000635606"/>
    </source>
</evidence>
<reference evidence="2" key="1">
    <citation type="submission" date="2021-01" db="EMBL/GenBank/DDBJ databases">
        <title>Whole genome shotgun sequence of Virgisporangium ochraceum NBRC 16418.</title>
        <authorList>
            <person name="Komaki H."/>
            <person name="Tamura T."/>
        </authorList>
    </citation>
    <scope>NUCLEOTIDE SEQUENCE</scope>
    <source>
        <strain evidence="2">NBRC 16418</strain>
    </source>
</reference>
<proteinExistence type="predicted"/>